<organism evidence="3 4">
    <name type="scientific">Achlya hypogyna</name>
    <name type="common">Oomycete</name>
    <name type="synonym">Protoachlya hypogyna</name>
    <dbReference type="NCBI Taxonomy" id="1202772"/>
    <lineage>
        <taxon>Eukaryota</taxon>
        <taxon>Sar</taxon>
        <taxon>Stramenopiles</taxon>
        <taxon>Oomycota</taxon>
        <taxon>Saprolegniomycetes</taxon>
        <taxon>Saprolegniales</taxon>
        <taxon>Achlyaceae</taxon>
        <taxon>Achlya</taxon>
    </lineage>
</organism>
<keyword evidence="3" id="KW-0378">Hydrolase</keyword>
<dbReference type="InterPro" id="IPR036005">
    <property type="entry name" value="Creatinase/aminopeptidase-like"/>
</dbReference>
<dbReference type="CDD" id="cd01089">
    <property type="entry name" value="PA2G4-like"/>
    <property type="match status" value="1"/>
</dbReference>
<dbReference type="PANTHER" id="PTHR10804:SF11">
    <property type="entry name" value="PROLIFERATION-ASSOCIATED PROTEIN 2G4"/>
    <property type="match status" value="1"/>
</dbReference>
<keyword evidence="3" id="KW-0645">Protease</keyword>
<dbReference type="FunFam" id="1.10.10.10:FF:000029">
    <property type="entry name" value="Proliferation-associated 2G4, a"/>
    <property type="match status" value="1"/>
</dbReference>
<dbReference type="Proteomes" id="UP000243579">
    <property type="component" value="Unassembled WGS sequence"/>
</dbReference>
<dbReference type="Gene3D" id="1.10.10.10">
    <property type="entry name" value="Winged helix-like DNA-binding domain superfamily/Winged helix DNA-binding domain"/>
    <property type="match status" value="1"/>
</dbReference>
<evidence type="ECO:0000313" key="3">
    <source>
        <dbReference type="EMBL" id="OQR88127.1"/>
    </source>
</evidence>
<keyword evidence="4" id="KW-1185">Reference proteome</keyword>
<gene>
    <name evidence="3" type="ORF">ACHHYP_07541</name>
</gene>
<dbReference type="Pfam" id="PF00557">
    <property type="entry name" value="Peptidase_M24"/>
    <property type="match status" value="1"/>
</dbReference>
<dbReference type="NCBIfam" id="TIGR00495">
    <property type="entry name" value="crvDNA_42K"/>
    <property type="match status" value="1"/>
</dbReference>
<name>A0A1V9YR25_ACHHY</name>
<protein>
    <submittedName>
        <fullName evidence="3">Proliferation-associated protein, metalloprotease family M24X</fullName>
    </submittedName>
</protein>
<dbReference type="PANTHER" id="PTHR10804">
    <property type="entry name" value="PROTEASE FAMILY M24 METHIONYL AMINOPEPTIDASE, AMINOPEPTIDASE P"/>
    <property type="match status" value="1"/>
</dbReference>
<evidence type="ECO:0000256" key="1">
    <source>
        <dbReference type="ARBA" id="ARBA00007319"/>
    </source>
</evidence>
<dbReference type="PRINTS" id="PR00599">
    <property type="entry name" value="MAPEPTIDASE"/>
</dbReference>
<dbReference type="AlphaFoldDB" id="A0A1V9YR25"/>
<dbReference type="GO" id="GO:0008237">
    <property type="term" value="F:metallopeptidase activity"/>
    <property type="evidence" value="ECO:0007669"/>
    <property type="project" value="UniProtKB-KW"/>
</dbReference>
<dbReference type="Gene3D" id="3.90.230.10">
    <property type="entry name" value="Creatinase/methionine aminopeptidase superfamily"/>
    <property type="match status" value="1"/>
</dbReference>
<dbReference type="InterPro" id="IPR004545">
    <property type="entry name" value="PA2G4"/>
</dbReference>
<accession>A0A1V9YR25</accession>
<comment type="caution">
    <text evidence="3">The sequence shown here is derived from an EMBL/GenBank/DDBJ whole genome shotgun (WGS) entry which is preliminary data.</text>
</comment>
<dbReference type="SUPFAM" id="SSF46785">
    <property type="entry name" value="Winged helix' DNA-binding domain"/>
    <property type="match status" value="1"/>
</dbReference>
<dbReference type="InterPro" id="IPR036390">
    <property type="entry name" value="WH_DNA-bd_sf"/>
</dbReference>
<dbReference type="OrthoDB" id="5876363at2759"/>
<keyword evidence="3" id="KW-0482">Metalloprotease</keyword>
<comment type="similarity">
    <text evidence="1">Belongs to the peptidase M24 family.</text>
</comment>
<evidence type="ECO:0000259" key="2">
    <source>
        <dbReference type="Pfam" id="PF00557"/>
    </source>
</evidence>
<feature type="domain" description="Peptidase M24" evidence="2">
    <location>
        <begin position="28"/>
        <end position="234"/>
    </location>
</feature>
<dbReference type="InterPro" id="IPR036388">
    <property type="entry name" value="WH-like_DNA-bd_sf"/>
</dbReference>
<dbReference type="InterPro" id="IPR047113">
    <property type="entry name" value="PA2G4/ARX1"/>
</dbReference>
<dbReference type="STRING" id="1202772.A0A1V9YR25"/>
<proteinExistence type="inferred from homology"/>
<dbReference type="InterPro" id="IPR001714">
    <property type="entry name" value="Pept_M24_MAP"/>
</dbReference>
<sequence length="527" mass="57804">MSDISEHDAAEIKAAVIEDCSNTDVVTKYRLAAEIAQSALEGVIGQIAPGKSVVELCAFGDAIITARAATVYKSKKVEKGIAFPTCISVNEIVCHFSPLPNETTTIKAGDWVKIDLGCHIDGYIAVVAHTVIVPAAEGDDLIVIGSQADVLKCAQDAVELCARLIKPGNTNHQVTDALEALAESYGVKSLHGTLMHQMKRFVIDGSKTIAQKHDPEAKTAKVTFEANEVYAIDVAFTTGLDKAVASERRTTVFKRQVDKSYRLKMKASRYVFSEINSKFPTLPFTIRAFEDEAQSRMGVVECVKHDLLTPFPILEGREGDHIAHLKATVLLMPNGTTKITGLSLPLERINSEKTVTPEIAAILSSSLKKKSKKKKGKTAAATKEVEHDLEMQPVTWKPQILPLSVLPKAEPLPLESPWHAIIDCFGLCRACRTPCRLFNMSSLQHETHEHQVREAVAKKERLRFHQGLMAAILEKKAAARTAHASSRELVELSARIKEEAAKIARVKKELEPVQLWCPHCGLDDTMS</sequence>
<dbReference type="InterPro" id="IPR000994">
    <property type="entry name" value="Pept_M24"/>
</dbReference>
<dbReference type="SUPFAM" id="SSF55920">
    <property type="entry name" value="Creatinase/aminopeptidase"/>
    <property type="match status" value="1"/>
</dbReference>
<evidence type="ECO:0000313" key="4">
    <source>
        <dbReference type="Proteomes" id="UP000243579"/>
    </source>
</evidence>
<dbReference type="EMBL" id="JNBR01001409">
    <property type="protein sequence ID" value="OQR88127.1"/>
    <property type="molecule type" value="Genomic_DNA"/>
</dbReference>
<reference evidence="3 4" key="1">
    <citation type="journal article" date="2014" name="Genome Biol. Evol.">
        <title>The secreted proteins of Achlya hypogyna and Thraustotheca clavata identify the ancestral oomycete secretome and reveal gene acquisitions by horizontal gene transfer.</title>
        <authorList>
            <person name="Misner I."/>
            <person name="Blouin N."/>
            <person name="Leonard G."/>
            <person name="Richards T.A."/>
            <person name="Lane C.E."/>
        </authorList>
    </citation>
    <scope>NUCLEOTIDE SEQUENCE [LARGE SCALE GENOMIC DNA]</scope>
    <source>
        <strain evidence="3 4">ATCC 48635</strain>
    </source>
</reference>
<dbReference type="GO" id="GO:0006508">
    <property type="term" value="P:proteolysis"/>
    <property type="evidence" value="ECO:0007669"/>
    <property type="project" value="UniProtKB-KW"/>
</dbReference>